<feature type="compositionally biased region" description="Low complexity" evidence="2">
    <location>
        <begin position="45"/>
        <end position="60"/>
    </location>
</feature>
<evidence type="ECO:0000313" key="4">
    <source>
        <dbReference type="Proteomes" id="UP000444721"/>
    </source>
</evidence>
<dbReference type="Proteomes" id="UP000444721">
    <property type="component" value="Unassembled WGS sequence"/>
</dbReference>
<evidence type="ECO:0000313" key="3">
    <source>
        <dbReference type="EMBL" id="KAF0981303.1"/>
    </source>
</evidence>
<dbReference type="RefSeq" id="XP_044566016.1">
    <property type="nucleotide sequence ID" value="XM_044703096.1"/>
</dbReference>
<dbReference type="VEuPathDB" id="AmoebaDB:NfTy_023980"/>
<feature type="compositionally biased region" description="Polar residues" evidence="2">
    <location>
        <begin position="1"/>
        <end position="17"/>
    </location>
</feature>
<keyword evidence="1" id="KW-0175">Coiled coil</keyword>
<name>A0A6A5BT88_NAEFO</name>
<feature type="coiled-coil region" evidence="1">
    <location>
        <begin position="105"/>
        <end position="139"/>
    </location>
</feature>
<organism evidence="3 4">
    <name type="scientific">Naegleria fowleri</name>
    <name type="common">Brain eating amoeba</name>
    <dbReference type="NCBI Taxonomy" id="5763"/>
    <lineage>
        <taxon>Eukaryota</taxon>
        <taxon>Discoba</taxon>
        <taxon>Heterolobosea</taxon>
        <taxon>Tetramitia</taxon>
        <taxon>Eutetramitia</taxon>
        <taxon>Vahlkampfiidae</taxon>
        <taxon>Naegleria</taxon>
    </lineage>
</organism>
<proteinExistence type="predicted"/>
<comment type="caution">
    <text evidence="3">The sequence shown here is derived from an EMBL/GenBank/DDBJ whole genome shotgun (WGS) entry which is preliminary data.</text>
</comment>
<gene>
    <name evidence="3" type="ORF">FDP41_012563</name>
</gene>
<dbReference type="EMBL" id="VFQX01000015">
    <property type="protein sequence ID" value="KAF0981303.1"/>
    <property type="molecule type" value="Genomic_DNA"/>
</dbReference>
<reference evidence="3 4" key="1">
    <citation type="journal article" date="2019" name="Sci. Rep.">
        <title>Nanopore sequencing improves the draft genome of the human pathogenic amoeba Naegleria fowleri.</title>
        <authorList>
            <person name="Liechti N."/>
            <person name="Schurch N."/>
            <person name="Bruggmann R."/>
            <person name="Wittwer M."/>
        </authorList>
    </citation>
    <scope>NUCLEOTIDE SEQUENCE [LARGE SCALE GENOMIC DNA]</scope>
    <source>
        <strain evidence="3 4">ATCC 30894</strain>
    </source>
</reference>
<feature type="region of interest" description="Disordered" evidence="2">
    <location>
        <begin position="1"/>
        <end position="26"/>
    </location>
</feature>
<accession>A0A6A5BT88</accession>
<dbReference type="VEuPathDB" id="AmoebaDB:FDP41_012563"/>
<sequence>MNHTSAHSITAASTQPITIPKPTTLSSSSLLTENSLLREDHHSDSSSSFSSSLSNNNNTNFKPHSMMIPSALPSNLIRHHHTPNPLLMSSQVMKTVQDAVKDEKIKKLQSELLEKQSMISQLESRVEQLEETLSTQQVQHENELECLKLKFLKENEEKEQTLKFSHEQALLQLNLERKAEFEKSQQQLIEQEFVLKEVQNLLSLSDSKDIVRTLSKFVKKYKKEREANKALEDRGKQLLTSLNDVAQKFKEYREKSEKEFEKKNREIEGQQKEIFTLRMELAVVQRQLEYNRTHIGGLDTDTDTDATSSFAPSSPTSSITSSPTKSPIKASTPKKFLMANKKTPTLQSLSPGGALRDITNVVINHQH</sequence>
<feature type="coiled-coil region" evidence="1">
    <location>
        <begin position="214"/>
        <end position="273"/>
    </location>
</feature>
<dbReference type="OrthoDB" id="10472881at2759"/>
<protein>
    <submittedName>
        <fullName evidence="3">Uncharacterized protein</fullName>
    </submittedName>
</protein>
<dbReference type="GeneID" id="68119778"/>
<dbReference type="OMA" id="FLMANKK"/>
<dbReference type="AlphaFoldDB" id="A0A6A5BT88"/>
<feature type="region of interest" description="Disordered" evidence="2">
    <location>
        <begin position="295"/>
        <end position="333"/>
    </location>
</feature>
<feature type="compositionally biased region" description="Low complexity" evidence="2">
    <location>
        <begin position="305"/>
        <end position="329"/>
    </location>
</feature>
<evidence type="ECO:0000256" key="2">
    <source>
        <dbReference type="SAM" id="MobiDB-lite"/>
    </source>
</evidence>
<feature type="region of interest" description="Disordered" evidence="2">
    <location>
        <begin position="38"/>
        <end position="66"/>
    </location>
</feature>
<evidence type="ECO:0000256" key="1">
    <source>
        <dbReference type="SAM" id="Coils"/>
    </source>
</evidence>
<keyword evidence="4" id="KW-1185">Reference proteome</keyword>
<dbReference type="VEuPathDB" id="AmoebaDB:NF0068940"/>